<sequence length="88" mass="9687">MRVTRDQRRRQFLASGERHAGARSGAALTVLFCFGACLLLSACASPDGTKSKKGPEFVLIPAPPEQPRIQFLKSYNKDLDVLPPLNNF</sequence>
<feature type="region of interest" description="Disordered" evidence="1">
    <location>
        <begin position="1"/>
        <end position="21"/>
    </location>
</feature>
<proteinExistence type="predicted"/>
<feature type="non-terminal residue" evidence="2">
    <location>
        <position position="88"/>
    </location>
</feature>
<comment type="caution">
    <text evidence="2">The sequence shown here is derived from an EMBL/GenBank/DDBJ whole genome shotgun (WGS) entry which is preliminary data.</text>
</comment>
<reference evidence="2" key="1">
    <citation type="journal article" date="2014" name="Front. Microbiol.">
        <title>High frequency of phylogenetically diverse reductive dehalogenase-homologous genes in deep subseafloor sedimentary metagenomes.</title>
        <authorList>
            <person name="Kawai M."/>
            <person name="Futagami T."/>
            <person name="Toyoda A."/>
            <person name="Takaki Y."/>
            <person name="Nishi S."/>
            <person name="Hori S."/>
            <person name="Arai W."/>
            <person name="Tsubouchi T."/>
            <person name="Morono Y."/>
            <person name="Uchiyama I."/>
            <person name="Ito T."/>
            <person name="Fujiyama A."/>
            <person name="Inagaki F."/>
            <person name="Takami H."/>
        </authorList>
    </citation>
    <scope>NUCLEOTIDE SEQUENCE</scope>
    <source>
        <strain evidence="2">Expedition CK06-06</strain>
    </source>
</reference>
<evidence type="ECO:0000256" key="1">
    <source>
        <dbReference type="SAM" id="MobiDB-lite"/>
    </source>
</evidence>
<name>X0XWR9_9ZZZZ</name>
<accession>X0XWR9</accession>
<dbReference type="EMBL" id="BARS01049048">
    <property type="protein sequence ID" value="GAG29226.1"/>
    <property type="molecule type" value="Genomic_DNA"/>
</dbReference>
<protein>
    <submittedName>
        <fullName evidence="2">Uncharacterized protein</fullName>
    </submittedName>
</protein>
<gene>
    <name evidence="2" type="ORF">S01H1_73408</name>
</gene>
<evidence type="ECO:0000313" key="2">
    <source>
        <dbReference type="EMBL" id="GAG29226.1"/>
    </source>
</evidence>
<organism evidence="2">
    <name type="scientific">marine sediment metagenome</name>
    <dbReference type="NCBI Taxonomy" id="412755"/>
    <lineage>
        <taxon>unclassified sequences</taxon>
        <taxon>metagenomes</taxon>
        <taxon>ecological metagenomes</taxon>
    </lineage>
</organism>
<dbReference type="AlphaFoldDB" id="X0XWR9"/>